<reference evidence="1" key="1">
    <citation type="submission" date="2022-08" db="UniProtKB">
        <authorList>
            <consortium name="EnsemblMetazoa"/>
        </authorList>
    </citation>
    <scope>IDENTIFICATION</scope>
    <source>
        <strain evidence="1">05x7-T-G4-1.051#20</strain>
    </source>
</reference>
<dbReference type="EnsemblMetazoa" id="G1536.1">
    <property type="protein sequence ID" value="G1536.1:cds"/>
    <property type="gene ID" value="G1536"/>
</dbReference>
<proteinExistence type="predicted"/>
<name>A0A8W8IRL6_MAGGI</name>
<dbReference type="AlphaFoldDB" id="A0A8W8IRL6"/>
<organism evidence="1 2">
    <name type="scientific">Magallana gigas</name>
    <name type="common">Pacific oyster</name>
    <name type="synonym">Crassostrea gigas</name>
    <dbReference type="NCBI Taxonomy" id="29159"/>
    <lineage>
        <taxon>Eukaryota</taxon>
        <taxon>Metazoa</taxon>
        <taxon>Spiralia</taxon>
        <taxon>Lophotrochozoa</taxon>
        <taxon>Mollusca</taxon>
        <taxon>Bivalvia</taxon>
        <taxon>Autobranchia</taxon>
        <taxon>Pteriomorphia</taxon>
        <taxon>Ostreida</taxon>
        <taxon>Ostreoidea</taxon>
        <taxon>Ostreidae</taxon>
        <taxon>Magallana</taxon>
    </lineage>
</organism>
<sequence>MARRIIETAKEDLFVPAPTIVERAMEDRDGRSQGTRIRPSEVFVRILELLPSPPVAEMLVASRKDSWRGAKSVLCGMRIHGCAFHWGQAMDYNKRGCVYRFVRKPFVLPFQPEEQISVTFDALSTIAYKLYREDLDQPNHQRGLYTAWL</sequence>
<evidence type="ECO:0000313" key="1">
    <source>
        <dbReference type="EnsemblMetazoa" id="G1536.1:cds"/>
    </source>
</evidence>
<evidence type="ECO:0000313" key="2">
    <source>
        <dbReference type="Proteomes" id="UP000005408"/>
    </source>
</evidence>
<keyword evidence="2" id="KW-1185">Reference proteome</keyword>
<protein>
    <submittedName>
        <fullName evidence="1">Uncharacterized protein</fullName>
    </submittedName>
</protein>
<accession>A0A8W8IRL6</accession>
<dbReference type="Proteomes" id="UP000005408">
    <property type="component" value="Unassembled WGS sequence"/>
</dbReference>